<evidence type="ECO:0000256" key="5">
    <source>
        <dbReference type="ARBA" id="ARBA00023002"/>
    </source>
</evidence>
<dbReference type="GO" id="GO:0016705">
    <property type="term" value="F:oxidoreductase activity, acting on paired donors, with incorporation or reduction of molecular oxygen"/>
    <property type="evidence" value="ECO:0007669"/>
    <property type="project" value="InterPro"/>
</dbReference>
<dbReference type="HOGENOM" id="CLU_001570_14_10_1"/>
<sequence>MDALLTQELSHFIIGTLVGKLIHLNVFIRREWHKSAPTIFILHASSAMILLIARCLVADDEAMKMVTGTTMVFLGYITGLMTNMTLYRVYFHPLANHGFKGPRYAGMTKLWHSWAARDGQNHLLLESLRHQYGDFVRTGPAELTVFHPAALAAINGPKSTCIKGEWYDIFYPNMQSIVTCRDKADHAAHRREWNRAFLPDALAHYGDVFSNNLEALEVYLDSCAKDNQPCEMRDLLLWFSFDVMGELVFSTSFGMVRNKTWHPIVRHVKEGLHLIGLLSAVPWLTQIGFRLAPPVSIIRNWHGLVDYCKNIIHQRIEKNTNGQAGHDFMHYMLLQQERFGDNGGPSWLVGDTLMMLVAGRQVRYSRPSLIPHLFGTSMLFILYNLVNHPHHAELIYHEIEGIDIDDNKALSQLSHLNAVINESSRLGPSIPTGGNRKTGPMGLMIGQTYIPPETTIVAPRYSIFRREDCFEKADQFIPERWTTRPEMVRDSTAFKPFGMGDTSCLGRTLSLRILRRVIAQLVKKYEFRFAPGEIGCHVYGDLADHFSATPGQLHLCVKIREQQ</sequence>
<evidence type="ECO:0000313" key="12">
    <source>
        <dbReference type="Proteomes" id="UP000030651"/>
    </source>
</evidence>
<feature type="transmembrane region" description="Helical" evidence="10">
    <location>
        <begin position="40"/>
        <end position="59"/>
    </location>
</feature>
<evidence type="ECO:0000256" key="1">
    <source>
        <dbReference type="ARBA" id="ARBA00001971"/>
    </source>
</evidence>
<proteinExistence type="inferred from homology"/>
<feature type="transmembrane region" description="Helical" evidence="10">
    <location>
        <begin position="71"/>
        <end position="90"/>
    </location>
</feature>
<evidence type="ECO:0000256" key="6">
    <source>
        <dbReference type="ARBA" id="ARBA00023004"/>
    </source>
</evidence>
<dbReference type="GO" id="GO:0005506">
    <property type="term" value="F:iron ion binding"/>
    <property type="evidence" value="ECO:0007669"/>
    <property type="project" value="InterPro"/>
</dbReference>
<reference evidence="12" key="1">
    <citation type="journal article" date="2015" name="BMC Genomics">
        <title>Genomic and transcriptomic analysis of the endophytic fungus Pestalotiopsis fici reveals its lifestyle and high potential for synthesis of natural products.</title>
        <authorList>
            <person name="Wang X."/>
            <person name="Zhang X."/>
            <person name="Liu L."/>
            <person name="Xiang M."/>
            <person name="Wang W."/>
            <person name="Sun X."/>
            <person name="Che Y."/>
            <person name="Guo L."/>
            <person name="Liu G."/>
            <person name="Guo L."/>
            <person name="Wang C."/>
            <person name="Yin W.B."/>
            <person name="Stadler M."/>
            <person name="Zhang X."/>
            <person name="Liu X."/>
        </authorList>
    </citation>
    <scope>NUCLEOTIDE SEQUENCE [LARGE SCALE GENOMIC DNA]</scope>
    <source>
        <strain evidence="12">W106-1 / CGMCC3.15140</strain>
    </source>
</reference>
<dbReference type="AlphaFoldDB" id="W3X6X8"/>
<comment type="cofactor">
    <cofactor evidence="1 8">
        <name>heme</name>
        <dbReference type="ChEBI" id="CHEBI:30413"/>
    </cofactor>
</comment>
<dbReference type="EMBL" id="KI912112">
    <property type="protein sequence ID" value="ETS81868.1"/>
    <property type="molecule type" value="Genomic_DNA"/>
</dbReference>
<dbReference type="OrthoDB" id="6692864at2759"/>
<dbReference type="GO" id="GO:0004497">
    <property type="term" value="F:monooxygenase activity"/>
    <property type="evidence" value="ECO:0007669"/>
    <property type="project" value="UniProtKB-KW"/>
</dbReference>
<dbReference type="PANTHER" id="PTHR24305">
    <property type="entry name" value="CYTOCHROME P450"/>
    <property type="match status" value="1"/>
</dbReference>
<keyword evidence="3 8" id="KW-0349">Heme</keyword>
<keyword evidence="12" id="KW-1185">Reference proteome</keyword>
<gene>
    <name evidence="11" type="ORF">PFICI_06870</name>
</gene>
<evidence type="ECO:0000256" key="4">
    <source>
        <dbReference type="ARBA" id="ARBA00022723"/>
    </source>
</evidence>
<evidence type="ECO:0000256" key="7">
    <source>
        <dbReference type="ARBA" id="ARBA00023033"/>
    </source>
</evidence>
<keyword evidence="4 8" id="KW-0479">Metal-binding</keyword>
<dbReference type="eggNOG" id="KOG0159">
    <property type="taxonomic scope" value="Eukaryota"/>
</dbReference>
<accession>W3X6X8</accession>
<evidence type="ECO:0000256" key="10">
    <source>
        <dbReference type="SAM" id="Phobius"/>
    </source>
</evidence>
<evidence type="ECO:0000256" key="8">
    <source>
        <dbReference type="PIRSR" id="PIRSR602401-1"/>
    </source>
</evidence>
<dbReference type="Pfam" id="PF00067">
    <property type="entry name" value="p450"/>
    <property type="match status" value="2"/>
</dbReference>
<dbReference type="Proteomes" id="UP000030651">
    <property type="component" value="Unassembled WGS sequence"/>
</dbReference>
<evidence type="ECO:0000256" key="2">
    <source>
        <dbReference type="ARBA" id="ARBA00010617"/>
    </source>
</evidence>
<dbReference type="CDD" id="cd11061">
    <property type="entry name" value="CYP67-like"/>
    <property type="match status" value="1"/>
</dbReference>
<keyword evidence="10" id="KW-0472">Membrane</keyword>
<dbReference type="InParanoid" id="W3X6X8"/>
<dbReference type="PROSITE" id="PS00086">
    <property type="entry name" value="CYTOCHROME_P450"/>
    <property type="match status" value="1"/>
</dbReference>
<dbReference type="InterPro" id="IPR050121">
    <property type="entry name" value="Cytochrome_P450_monoxygenase"/>
</dbReference>
<protein>
    <recommendedName>
        <fullName evidence="13">Cytochrome P450</fullName>
    </recommendedName>
</protein>
<name>W3X6X8_PESFW</name>
<keyword evidence="5 9" id="KW-0560">Oxidoreductase</keyword>
<dbReference type="Gene3D" id="1.10.630.10">
    <property type="entry name" value="Cytochrome P450"/>
    <property type="match status" value="1"/>
</dbReference>
<dbReference type="SUPFAM" id="SSF48264">
    <property type="entry name" value="Cytochrome P450"/>
    <property type="match status" value="1"/>
</dbReference>
<dbReference type="InterPro" id="IPR002401">
    <property type="entry name" value="Cyt_P450_E_grp-I"/>
</dbReference>
<dbReference type="RefSeq" id="XP_007833642.1">
    <property type="nucleotide sequence ID" value="XM_007835451.1"/>
</dbReference>
<dbReference type="GO" id="GO:0020037">
    <property type="term" value="F:heme binding"/>
    <property type="evidence" value="ECO:0007669"/>
    <property type="project" value="InterPro"/>
</dbReference>
<dbReference type="InterPro" id="IPR036396">
    <property type="entry name" value="Cyt_P450_sf"/>
</dbReference>
<keyword evidence="10" id="KW-0812">Transmembrane</keyword>
<keyword evidence="6 8" id="KW-0408">Iron</keyword>
<keyword evidence="7 9" id="KW-0503">Monooxygenase</keyword>
<dbReference type="KEGG" id="pfy:PFICI_06870"/>
<feature type="binding site" description="axial binding residue" evidence="8">
    <location>
        <position position="504"/>
    </location>
    <ligand>
        <name>heme</name>
        <dbReference type="ChEBI" id="CHEBI:30413"/>
    </ligand>
    <ligandPart>
        <name>Fe</name>
        <dbReference type="ChEBI" id="CHEBI:18248"/>
    </ligandPart>
</feature>
<keyword evidence="10" id="KW-1133">Transmembrane helix</keyword>
<dbReference type="PANTHER" id="PTHR24305:SF187">
    <property type="entry name" value="P450, PUTATIVE (EUROFUNG)-RELATED"/>
    <property type="match status" value="1"/>
</dbReference>
<dbReference type="InterPro" id="IPR001128">
    <property type="entry name" value="Cyt_P450"/>
</dbReference>
<dbReference type="PRINTS" id="PR00463">
    <property type="entry name" value="EP450I"/>
</dbReference>
<evidence type="ECO:0000256" key="9">
    <source>
        <dbReference type="RuleBase" id="RU000461"/>
    </source>
</evidence>
<comment type="similarity">
    <text evidence="2 9">Belongs to the cytochrome P450 family.</text>
</comment>
<dbReference type="OMA" id="GTGHHSC"/>
<dbReference type="GeneID" id="19271883"/>
<organism evidence="11 12">
    <name type="scientific">Pestalotiopsis fici (strain W106-1 / CGMCC3.15140)</name>
    <dbReference type="NCBI Taxonomy" id="1229662"/>
    <lineage>
        <taxon>Eukaryota</taxon>
        <taxon>Fungi</taxon>
        <taxon>Dikarya</taxon>
        <taxon>Ascomycota</taxon>
        <taxon>Pezizomycotina</taxon>
        <taxon>Sordariomycetes</taxon>
        <taxon>Xylariomycetidae</taxon>
        <taxon>Amphisphaeriales</taxon>
        <taxon>Sporocadaceae</taxon>
        <taxon>Pestalotiopsis</taxon>
    </lineage>
</organism>
<dbReference type="InterPro" id="IPR017972">
    <property type="entry name" value="Cyt_P450_CS"/>
</dbReference>
<evidence type="ECO:0000256" key="3">
    <source>
        <dbReference type="ARBA" id="ARBA00022617"/>
    </source>
</evidence>
<evidence type="ECO:0008006" key="13">
    <source>
        <dbReference type="Google" id="ProtNLM"/>
    </source>
</evidence>
<evidence type="ECO:0000313" key="11">
    <source>
        <dbReference type="EMBL" id="ETS81868.1"/>
    </source>
</evidence>